<dbReference type="PANTHER" id="PTHR43844:SF2">
    <property type="entry name" value="SYNTHASE, VITAMIN-B12 INDEPENDENT, PUTATIVE (AFU_ORTHOLOGUE AFUA_3G12060)-RELATED"/>
    <property type="match status" value="1"/>
</dbReference>
<dbReference type="Pfam" id="PF01717">
    <property type="entry name" value="Meth_synt_2"/>
    <property type="match status" value="1"/>
</dbReference>
<dbReference type="PANTHER" id="PTHR43844">
    <property type="entry name" value="METHIONINE SYNTHASE"/>
    <property type="match status" value="1"/>
</dbReference>
<keyword evidence="2" id="KW-0808">Transferase</keyword>
<dbReference type="SUPFAM" id="SSF51726">
    <property type="entry name" value="UROD/MetE-like"/>
    <property type="match status" value="1"/>
</dbReference>
<keyword evidence="3" id="KW-1185">Reference proteome</keyword>
<dbReference type="GO" id="GO:0003871">
    <property type="term" value="F:5-methyltetrahydropteroyltriglutamate-homocysteine S-methyltransferase activity"/>
    <property type="evidence" value="ECO:0007669"/>
    <property type="project" value="InterPro"/>
</dbReference>
<dbReference type="Proteomes" id="UP000195787">
    <property type="component" value="Unassembled WGS sequence"/>
</dbReference>
<gene>
    <name evidence="2" type="ORF">CZ674_09500</name>
</gene>
<dbReference type="GO" id="GO:0008270">
    <property type="term" value="F:zinc ion binding"/>
    <property type="evidence" value="ECO:0007669"/>
    <property type="project" value="InterPro"/>
</dbReference>
<evidence type="ECO:0000313" key="3">
    <source>
        <dbReference type="Proteomes" id="UP000195787"/>
    </source>
</evidence>
<reference evidence="2 3" key="1">
    <citation type="submission" date="2017-02" db="EMBL/GenBank/DDBJ databases">
        <authorList>
            <person name="Peterson S.W."/>
        </authorList>
    </citation>
    <scope>NUCLEOTIDE SEQUENCE [LARGE SCALE GENOMIC DNA]</scope>
    <source>
        <strain evidence="2 3">LMG 22410</strain>
    </source>
</reference>
<dbReference type="GO" id="GO:0009086">
    <property type="term" value="P:methionine biosynthetic process"/>
    <property type="evidence" value="ECO:0007669"/>
    <property type="project" value="InterPro"/>
</dbReference>
<dbReference type="InterPro" id="IPR038071">
    <property type="entry name" value="UROD/MetE-like_sf"/>
</dbReference>
<evidence type="ECO:0000259" key="1">
    <source>
        <dbReference type="Pfam" id="PF01717"/>
    </source>
</evidence>
<accession>A0A1R4G6Y0</accession>
<dbReference type="AlphaFoldDB" id="A0A1R4G6Y0"/>
<dbReference type="CDD" id="cd03311">
    <property type="entry name" value="CIMS_C_terminal_like"/>
    <property type="match status" value="1"/>
</dbReference>
<organism evidence="2 3">
    <name type="scientific">Agrococcus casei LMG 22410</name>
    <dbReference type="NCBI Taxonomy" id="1255656"/>
    <lineage>
        <taxon>Bacteria</taxon>
        <taxon>Bacillati</taxon>
        <taxon>Actinomycetota</taxon>
        <taxon>Actinomycetes</taxon>
        <taxon>Micrococcales</taxon>
        <taxon>Microbacteriaceae</taxon>
        <taxon>Agrococcus</taxon>
    </lineage>
</organism>
<dbReference type="InterPro" id="IPR002629">
    <property type="entry name" value="Met_Synth_C/arc"/>
</dbReference>
<sequence>MSFAQGFRTTPHAATALLRSVSSTLLDDAEPAYRCIMTKIETTHAGSLPRTAELIEANAARQIADDGFTLERTGEFEQKLALAVDSVVLAQRDAGITIPNDGEYGKAMSTTLNYGSWWSYIFERVEGLSLIDEDFFNSPPVASSPGNVQLTSFADRRDRQLFPGAYSDPDSGVTIGKQAPVFPSTTGPLRYRGQEAVASDVQNLRASLDRAGIEQGFVSSISPGSGARITNSHYATEREHIFAWADVLREEYRAIVDAGLVLQIDDPSIAENWDQINPEPSIEDYRDFTRLRVEALNYALEGIPAEQVRFHLCWGSWHGPHVTDIEFKHIADLMLEINARDYSFEGANVRHEHEWKVWRDLELPAGKRILPGIVSHATNVVEHPELVADRLAKYTDAVGAENVVGSTDCGLGGRVHPEIAWAKLRSLGEGAGQQLR</sequence>
<evidence type="ECO:0000313" key="2">
    <source>
        <dbReference type="EMBL" id="SJM63944.1"/>
    </source>
</evidence>
<dbReference type="EMBL" id="FUHU01000038">
    <property type="protein sequence ID" value="SJM63944.1"/>
    <property type="molecule type" value="Genomic_DNA"/>
</dbReference>
<dbReference type="Gene3D" id="3.20.20.210">
    <property type="match status" value="1"/>
</dbReference>
<proteinExistence type="predicted"/>
<feature type="domain" description="Cobalamin-independent methionine synthase MetE C-terminal/archaeal" evidence="1">
    <location>
        <begin position="236"/>
        <end position="425"/>
    </location>
</feature>
<name>A0A1R4G6Y0_9MICO</name>
<protein>
    <submittedName>
        <fullName evidence="2">Putative epoxyalkane:coenzyme M transferase</fullName>
    </submittedName>
</protein>